<organism evidence="1 2">
    <name type="scientific">Plasmodium vivax India VII</name>
    <dbReference type="NCBI Taxonomy" id="1077284"/>
    <lineage>
        <taxon>Eukaryota</taxon>
        <taxon>Sar</taxon>
        <taxon>Alveolata</taxon>
        <taxon>Apicomplexa</taxon>
        <taxon>Aconoidasida</taxon>
        <taxon>Haemosporida</taxon>
        <taxon>Plasmodiidae</taxon>
        <taxon>Plasmodium</taxon>
        <taxon>Plasmodium (Plasmodium)</taxon>
    </lineage>
</organism>
<dbReference type="AlphaFoldDB" id="A0A0J9S623"/>
<sequence>MGHKKFEDYHISKDHINELLNSPNIIYENPDFWDNSILNAQPSHTDKLLYRIEYMRDGTAIYYKRTLGDFKKLFCCF</sequence>
<name>A0A0J9S623_PLAVI</name>
<dbReference type="Proteomes" id="UP000053562">
    <property type="component" value="Unassembled WGS sequence"/>
</dbReference>
<proteinExistence type="predicted"/>
<reference evidence="1 2" key="1">
    <citation type="submission" date="2011-08" db="EMBL/GenBank/DDBJ databases">
        <title>The Genome Sequence of Plasmodium vivax India VII.</title>
        <authorList>
            <consortium name="The Broad Institute Genome Sequencing Platform"/>
            <consortium name="The Broad Institute Genome Sequencing Center for Infectious Disease"/>
            <person name="Neafsey D."/>
            <person name="Carlton J."/>
            <person name="Barnwell J."/>
            <person name="Collins W."/>
            <person name="Escalante A."/>
            <person name="Mullikin J."/>
            <person name="Saul A."/>
            <person name="Guigo R."/>
            <person name="Camara F."/>
            <person name="Young S.K."/>
            <person name="Zeng Q."/>
            <person name="Gargeya S."/>
            <person name="Fitzgerald M."/>
            <person name="Haas B."/>
            <person name="Abouelleil A."/>
            <person name="Alvarado L."/>
            <person name="Arachchi H.M."/>
            <person name="Berlin A."/>
            <person name="Brown A."/>
            <person name="Chapman S.B."/>
            <person name="Chen Z."/>
            <person name="Dunbar C."/>
            <person name="Freedman E."/>
            <person name="Gearin G."/>
            <person name="Gellesch M."/>
            <person name="Goldberg J."/>
            <person name="Griggs A."/>
            <person name="Gujja S."/>
            <person name="Heiman D."/>
            <person name="Howarth C."/>
            <person name="Larson L."/>
            <person name="Lui A."/>
            <person name="MacDonald P.J.P."/>
            <person name="Montmayeur A."/>
            <person name="Murphy C."/>
            <person name="Neiman D."/>
            <person name="Pearson M."/>
            <person name="Priest M."/>
            <person name="Roberts A."/>
            <person name="Saif S."/>
            <person name="Shea T."/>
            <person name="Shenoy N."/>
            <person name="Sisk P."/>
            <person name="Stolte C."/>
            <person name="Sykes S."/>
            <person name="Wortman J."/>
            <person name="Nusbaum C."/>
            <person name="Birren B."/>
        </authorList>
    </citation>
    <scope>NUCLEOTIDE SEQUENCE [LARGE SCALE GENOMIC DNA]</scope>
    <source>
        <strain evidence="1 2">India VII</strain>
    </source>
</reference>
<dbReference type="EMBL" id="KQ234389">
    <property type="protein sequence ID" value="KMZ77517.1"/>
    <property type="molecule type" value="Genomic_DNA"/>
</dbReference>
<gene>
    <name evidence="1" type="ORF">PVIIG_01487</name>
</gene>
<dbReference type="OrthoDB" id="390568at2759"/>
<accession>A0A0J9S623</accession>
<protein>
    <submittedName>
        <fullName evidence="1">Uncharacterized protein</fullName>
    </submittedName>
</protein>
<evidence type="ECO:0000313" key="2">
    <source>
        <dbReference type="Proteomes" id="UP000053562"/>
    </source>
</evidence>
<evidence type="ECO:0000313" key="1">
    <source>
        <dbReference type="EMBL" id="KMZ77517.1"/>
    </source>
</evidence>